<name>A0ABW5WRM0_9STAP</name>
<comment type="subcellular location">
    <subcellularLocation>
        <location evidence="1">Golgi apparatus membrane</location>
        <topology evidence="1">Peripheral membrane protein</topology>
        <orientation evidence="1">Cytoplasmic side</orientation>
    </subcellularLocation>
</comment>
<keyword evidence="4" id="KW-0472">Membrane</keyword>
<keyword evidence="2" id="KW-0333">Golgi apparatus</keyword>
<evidence type="ECO:0000313" key="5">
    <source>
        <dbReference type="EMBL" id="MFD2829461.1"/>
    </source>
</evidence>
<gene>
    <name evidence="5" type="ORF">ACFSX4_03210</name>
</gene>
<keyword evidence="6" id="KW-1185">Reference proteome</keyword>
<dbReference type="PANTHER" id="PTHR12704">
    <property type="entry name" value="TRANS-GOLGI PROTEIN GMX33"/>
    <property type="match status" value="1"/>
</dbReference>
<keyword evidence="3" id="KW-0446">Lipid-binding</keyword>
<evidence type="ECO:0000256" key="3">
    <source>
        <dbReference type="ARBA" id="ARBA00023121"/>
    </source>
</evidence>
<dbReference type="RefSeq" id="WP_377771479.1">
    <property type="nucleotide sequence ID" value="NZ_JBHUOQ010000001.1"/>
</dbReference>
<reference evidence="6" key="1">
    <citation type="journal article" date="2019" name="Int. J. Syst. Evol. Microbiol.">
        <title>The Global Catalogue of Microorganisms (GCM) 10K type strain sequencing project: providing services to taxonomists for standard genome sequencing and annotation.</title>
        <authorList>
            <consortium name="The Broad Institute Genomics Platform"/>
            <consortium name="The Broad Institute Genome Sequencing Center for Infectious Disease"/>
            <person name="Wu L."/>
            <person name="Ma J."/>
        </authorList>
    </citation>
    <scope>NUCLEOTIDE SEQUENCE [LARGE SCALE GENOMIC DNA]</scope>
    <source>
        <strain evidence="6">KCTC 33575</strain>
    </source>
</reference>
<protein>
    <submittedName>
        <fullName evidence="5">GPP34 family phosphoprotein</fullName>
    </submittedName>
</protein>
<dbReference type="EMBL" id="JBHUOQ010000001">
    <property type="protein sequence ID" value="MFD2829461.1"/>
    <property type="molecule type" value="Genomic_DNA"/>
</dbReference>
<comment type="caution">
    <text evidence="5">The sequence shown here is derived from an EMBL/GenBank/DDBJ whole genome shotgun (WGS) entry which is preliminary data.</text>
</comment>
<organism evidence="5 6">
    <name type="scientific">Corticicoccus populi</name>
    <dbReference type="NCBI Taxonomy" id="1812821"/>
    <lineage>
        <taxon>Bacteria</taxon>
        <taxon>Bacillati</taxon>
        <taxon>Bacillota</taxon>
        <taxon>Bacilli</taxon>
        <taxon>Bacillales</taxon>
        <taxon>Staphylococcaceae</taxon>
        <taxon>Corticicoccus</taxon>
    </lineage>
</organism>
<dbReference type="PANTHER" id="PTHR12704:SF2">
    <property type="entry name" value="GOLGI PHOSPHOPROTEIN 3 HOMOLOG SAURON"/>
    <property type="match status" value="1"/>
</dbReference>
<dbReference type="Proteomes" id="UP001597519">
    <property type="component" value="Unassembled WGS sequence"/>
</dbReference>
<dbReference type="InterPro" id="IPR038261">
    <property type="entry name" value="GPP34-like_sf"/>
</dbReference>
<accession>A0ABW5WRM0</accession>
<dbReference type="Pfam" id="PF05719">
    <property type="entry name" value="GPP34"/>
    <property type="match status" value="1"/>
</dbReference>
<dbReference type="Gene3D" id="1.10.3630.10">
    <property type="entry name" value="yeast vps74-n-term truncation variant domain like"/>
    <property type="match status" value="1"/>
</dbReference>
<evidence type="ECO:0000313" key="6">
    <source>
        <dbReference type="Proteomes" id="UP001597519"/>
    </source>
</evidence>
<dbReference type="InterPro" id="IPR008628">
    <property type="entry name" value="GPP34-like"/>
</dbReference>
<evidence type="ECO:0000256" key="1">
    <source>
        <dbReference type="ARBA" id="ARBA00004255"/>
    </source>
</evidence>
<evidence type="ECO:0000256" key="2">
    <source>
        <dbReference type="ARBA" id="ARBA00023034"/>
    </source>
</evidence>
<proteinExistence type="predicted"/>
<sequence>MLTIAEALILLGTDDEKGTKVPEAGSKLDYGLVGAILAELTIQERIRLEDGGVSVINDSLTDIPYFNSVITEIKDEGRKRTVSYWLGKLSGRNDEINDPIYLSLVGKGILKEEGQSYLLIFNKNVYPTVDEGPEEDIKSMVSRIIFENRKPGAEPAMLLSLVYTCGLIEEVFGSDNKEAEKRIQDMVENNEYGEEVKQSVEMMETEILSAVTMMVTPEDTSKSV</sequence>
<evidence type="ECO:0000256" key="4">
    <source>
        <dbReference type="ARBA" id="ARBA00023136"/>
    </source>
</evidence>